<evidence type="ECO:0000256" key="2">
    <source>
        <dbReference type="SAM" id="SignalP"/>
    </source>
</evidence>
<dbReference type="InterPro" id="IPR029475">
    <property type="entry name" value="DUF6807"/>
</dbReference>
<feature type="signal peptide" evidence="2">
    <location>
        <begin position="1"/>
        <end position="28"/>
    </location>
</feature>
<keyword evidence="4" id="KW-1185">Reference proteome</keyword>
<reference evidence="3 4" key="1">
    <citation type="submission" date="2019-02" db="EMBL/GenBank/DDBJ databases">
        <title>Deep-cultivation of Planctomycetes and their phenomic and genomic characterization uncovers novel biology.</title>
        <authorList>
            <person name="Wiegand S."/>
            <person name="Jogler M."/>
            <person name="Boedeker C."/>
            <person name="Pinto D."/>
            <person name="Vollmers J."/>
            <person name="Rivas-Marin E."/>
            <person name="Kohn T."/>
            <person name="Peeters S.H."/>
            <person name="Heuer A."/>
            <person name="Rast P."/>
            <person name="Oberbeckmann S."/>
            <person name="Bunk B."/>
            <person name="Jeske O."/>
            <person name="Meyerdierks A."/>
            <person name="Storesund J.E."/>
            <person name="Kallscheuer N."/>
            <person name="Luecker S."/>
            <person name="Lage O.M."/>
            <person name="Pohl T."/>
            <person name="Merkel B.J."/>
            <person name="Hornburger P."/>
            <person name="Mueller R.-W."/>
            <person name="Bruemmer F."/>
            <person name="Labrenz M."/>
            <person name="Spormann A.M."/>
            <person name="Op den Camp H."/>
            <person name="Overmann J."/>
            <person name="Amann R."/>
            <person name="Jetten M.S.M."/>
            <person name="Mascher T."/>
            <person name="Medema M.H."/>
            <person name="Devos D.P."/>
            <person name="Kaster A.-K."/>
            <person name="Ovreas L."/>
            <person name="Rohde M."/>
            <person name="Galperin M.Y."/>
            <person name="Jogler C."/>
        </authorList>
    </citation>
    <scope>NUCLEOTIDE SEQUENCE [LARGE SCALE GENOMIC DNA]</scope>
    <source>
        <strain evidence="3 4">TBK1r</strain>
    </source>
</reference>
<dbReference type="RefSeq" id="WP_145216943.1">
    <property type="nucleotide sequence ID" value="NZ_CP036432.1"/>
</dbReference>
<dbReference type="Pfam" id="PF14100">
    <property type="entry name" value="DUF6807"/>
    <property type="match status" value="1"/>
</dbReference>
<dbReference type="Proteomes" id="UP000318081">
    <property type="component" value="Chromosome"/>
</dbReference>
<gene>
    <name evidence="3" type="ORF">TBK1r_51920</name>
</gene>
<accession>A0ABX5XVW6</accession>
<evidence type="ECO:0000313" key="4">
    <source>
        <dbReference type="Proteomes" id="UP000318081"/>
    </source>
</evidence>
<evidence type="ECO:0000256" key="1">
    <source>
        <dbReference type="SAM" id="MobiDB-lite"/>
    </source>
</evidence>
<sequence length="324" mass="36971">MTRAIVLHSLLLTLAMPLTLLLCTETRAADPAPLRWDRSESSVALVRGQQVLWRFHHGSTLDVPYFHPLSTKGGRVLTWDRPADHAWHHGLWFCWKYINGVNYWEHDRQTGRPAGRTETTDVKVETRDDHSARISLALAYHPDGDDEVVLRERRRIVISAPNAHDEYSLDWISEFTAGNNRVELDRTPPKEQSWGGYAGLSVRFAKEMVDRQAISERGPVEFGPGNRHRSRATSIDYSGTIDGDPVGLAFLDHPQNPRHPTPWYIIRSPVTGYVNAALLNDEPMALQPGRSMTLRYRVIVHPLRWDAARLKTEQTRFQQSSLSF</sequence>
<protein>
    <recommendedName>
        <fullName evidence="5">Methane oxygenase PmoA</fullName>
    </recommendedName>
</protein>
<feature type="region of interest" description="Disordered" evidence="1">
    <location>
        <begin position="217"/>
        <end position="236"/>
    </location>
</feature>
<proteinExistence type="predicted"/>
<evidence type="ECO:0000313" key="3">
    <source>
        <dbReference type="EMBL" id="QDV86174.1"/>
    </source>
</evidence>
<name>A0ABX5XVW6_9BACT</name>
<dbReference type="EMBL" id="CP036432">
    <property type="protein sequence ID" value="QDV86174.1"/>
    <property type="molecule type" value="Genomic_DNA"/>
</dbReference>
<evidence type="ECO:0008006" key="5">
    <source>
        <dbReference type="Google" id="ProtNLM"/>
    </source>
</evidence>
<organism evidence="3 4">
    <name type="scientific">Stieleria magnilauensis</name>
    <dbReference type="NCBI Taxonomy" id="2527963"/>
    <lineage>
        <taxon>Bacteria</taxon>
        <taxon>Pseudomonadati</taxon>
        <taxon>Planctomycetota</taxon>
        <taxon>Planctomycetia</taxon>
        <taxon>Pirellulales</taxon>
        <taxon>Pirellulaceae</taxon>
        <taxon>Stieleria</taxon>
    </lineage>
</organism>
<keyword evidence="2" id="KW-0732">Signal</keyword>
<feature type="chain" id="PRO_5045304296" description="Methane oxygenase PmoA" evidence="2">
    <location>
        <begin position="29"/>
        <end position="324"/>
    </location>
</feature>